<evidence type="ECO:0000313" key="5">
    <source>
        <dbReference type="Proteomes" id="UP001629113"/>
    </source>
</evidence>
<sequence length="818" mass="94346">MSDPEDLGRYSPQQRLPRSRTGFDPQEGNDAGTTRQRLANAVNQIINREQKDSYAYRTIDYQKEIRVLRLYPGAPGSPILCCLVHRPLLDQLPREISNKNESINYTALSYYWGDEKPKHKIGIFATHNDYEKWKDKPDFIRHYVGHKRIRNNLRDALEQLRSMTDNVYLWADALCINQENLKERTVQVARMHNVFMHAEKVCIWLGKGIPEENEKTFDFLRKILDLEKLEEVAKRLMDKDKDVIWENDRQDCKRFIDLMKVEWFSRRWVIQELLLATNAHVRRGHHEMPWLDFADATALFMTKYDNIRRAFGSPGSYSGFRTSDSHYISSLDARVLGANTLVTATSRLFRKSDEGRILHRLLSLEVLVSSMLIAFEARDPRDTVFAVLQIAKDVPSNGQITISKKNRAQMLIWYLAPLFFVIFWNAVAYQFLPVTTNKGPTSESHIRKSLATLIWYCMKALGMLLSWLVCRMLLNMIDSWIARHHSPQSLDERIKPDYRKCFRDVCADFIEYCIENSNSLDILCRHWVPSTDSSVDSGIEVMPSWILSITGHAFGGPEQAWRRRVNGDSFVGEFETRTQYAASGTLRPDFEFGKMKIIQKTAVEERDQDPDEYKVPLQDKTKLPPRFDGTLKVKGFLLGTIEQTERIAGEVITKEALEICGWSKRTKTANLDQVWRILVADRGPNGTNPPTWYRRACEACLEWYAMKSGEDVFNTSTLKNLPGTPAAKIAFLERVQQVTWNRRIIRTDKQNAQAYIGVAPQESERSDIVCILYGCSVPVVLRPLGNFEYRFLGGCYIHGVMDGEAVESAPRGRHFKLV</sequence>
<dbReference type="Pfam" id="PF06985">
    <property type="entry name" value="HET"/>
    <property type="match status" value="1"/>
</dbReference>
<proteinExistence type="predicted"/>
<keyword evidence="2" id="KW-0812">Transmembrane</keyword>
<dbReference type="PANTHER" id="PTHR24148:SF64">
    <property type="entry name" value="HETEROKARYON INCOMPATIBILITY DOMAIN-CONTAINING PROTEIN"/>
    <property type="match status" value="1"/>
</dbReference>
<name>A0ABR4P4H2_9HELO</name>
<comment type="caution">
    <text evidence="4">The sequence shown here is derived from an EMBL/GenBank/DDBJ whole genome shotgun (WGS) entry which is preliminary data.</text>
</comment>
<feature type="region of interest" description="Disordered" evidence="1">
    <location>
        <begin position="1"/>
        <end position="33"/>
    </location>
</feature>
<reference evidence="4 5" key="1">
    <citation type="submission" date="2024-06" db="EMBL/GenBank/DDBJ databases">
        <title>Complete genome of Phlyctema vagabunda strain 19-DSS-EL-015.</title>
        <authorList>
            <person name="Fiorenzani C."/>
        </authorList>
    </citation>
    <scope>NUCLEOTIDE SEQUENCE [LARGE SCALE GENOMIC DNA]</scope>
    <source>
        <strain evidence="4 5">19-DSS-EL-015</strain>
    </source>
</reference>
<evidence type="ECO:0000256" key="2">
    <source>
        <dbReference type="SAM" id="Phobius"/>
    </source>
</evidence>
<dbReference type="InterPro" id="IPR052895">
    <property type="entry name" value="HetReg/Transcr_Mod"/>
</dbReference>
<dbReference type="PANTHER" id="PTHR24148">
    <property type="entry name" value="ANKYRIN REPEAT DOMAIN-CONTAINING PROTEIN 39 HOMOLOG-RELATED"/>
    <property type="match status" value="1"/>
</dbReference>
<keyword evidence="5" id="KW-1185">Reference proteome</keyword>
<keyword evidence="2" id="KW-0472">Membrane</keyword>
<accession>A0ABR4P4H2</accession>
<feature type="transmembrane region" description="Helical" evidence="2">
    <location>
        <begin position="452"/>
        <end position="474"/>
    </location>
</feature>
<evidence type="ECO:0000313" key="4">
    <source>
        <dbReference type="EMBL" id="KAL3418152.1"/>
    </source>
</evidence>
<gene>
    <name evidence="4" type="ORF">PVAG01_09867</name>
</gene>
<evidence type="ECO:0000256" key="1">
    <source>
        <dbReference type="SAM" id="MobiDB-lite"/>
    </source>
</evidence>
<keyword evidence="2" id="KW-1133">Transmembrane helix</keyword>
<organism evidence="4 5">
    <name type="scientific">Phlyctema vagabunda</name>
    <dbReference type="NCBI Taxonomy" id="108571"/>
    <lineage>
        <taxon>Eukaryota</taxon>
        <taxon>Fungi</taxon>
        <taxon>Dikarya</taxon>
        <taxon>Ascomycota</taxon>
        <taxon>Pezizomycotina</taxon>
        <taxon>Leotiomycetes</taxon>
        <taxon>Helotiales</taxon>
        <taxon>Dermateaceae</taxon>
        <taxon>Phlyctema</taxon>
    </lineage>
</organism>
<dbReference type="InterPro" id="IPR010730">
    <property type="entry name" value="HET"/>
</dbReference>
<protein>
    <recommendedName>
        <fullName evidence="3">Heterokaryon incompatibility domain-containing protein</fullName>
    </recommendedName>
</protein>
<dbReference type="Pfam" id="PF26639">
    <property type="entry name" value="Het-6_barrel"/>
    <property type="match status" value="1"/>
</dbReference>
<dbReference type="Proteomes" id="UP001629113">
    <property type="component" value="Unassembled WGS sequence"/>
</dbReference>
<feature type="transmembrane region" description="Helical" evidence="2">
    <location>
        <begin position="411"/>
        <end position="432"/>
    </location>
</feature>
<evidence type="ECO:0000259" key="3">
    <source>
        <dbReference type="Pfam" id="PF06985"/>
    </source>
</evidence>
<feature type="domain" description="Heterokaryon incompatibility" evidence="3">
    <location>
        <begin position="105"/>
        <end position="272"/>
    </location>
</feature>
<dbReference type="EMBL" id="JBFCZG010000009">
    <property type="protein sequence ID" value="KAL3418152.1"/>
    <property type="molecule type" value="Genomic_DNA"/>
</dbReference>